<name>I4ILV3_MICAE</name>
<evidence type="ECO:0000313" key="2">
    <source>
        <dbReference type="Proteomes" id="UP000004047"/>
    </source>
</evidence>
<organism evidence="1 2">
    <name type="scientific">Microcystis aeruginosa PCC 9701</name>
    <dbReference type="NCBI Taxonomy" id="721123"/>
    <lineage>
        <taxon>Bacteria</taxon>
        <taxon>Bacillati</taxon>
        <taxon>Cyanobacteriota</taxon>
        <taxon>Cyanophyceae</taxon>
        <taxon>Oscillatoriophycideae</taxon>
        <taxon>Chroococcales</taxon>
        <taxon>Microcystaceae</taxon>
        <taxon>Microcystis</taxon>
    </lineage>
</organism>
<protein>
    <submittedName>
        <fullName evidence="1">Uncharacterized protein</fullName>
    </submittedName>
</protein>
<accession>I4ILV3</accession>
<sequence>MVRYAITNAPYKSRYCVWSGFYYDYLTATEYPPRSNLSLVTGFWFLFDIQVELMIELVRGVWLFRVKAFNL</sequence>
<proteinExistence type="predicted"/>
<reference evidence="1 2" key="1">
    <citation type="submission" date="2012-04" db="EMBL/GenBank/DDBJ databases">
        <authorList>
            <person name="Genoscope - CEA"/>
        </authorList>
    </citation>
    <scope>NUCLEOTIDE SEQUENCE [LARGE SCALE GENOMIC DNA]</scope>
    <source>
        <strain evidence="1 2">9701</strain>
    </source>
</reference>
<dbReference type="EMBL" id="CAIQ01000052">
    <property type="protein sequence ID" value="CCI35277.1"/>
    <property type="molecule type" value="Genomic_DNA"/>
</dbReference>
<dbReference type="AlphaFoldDB" id="I4ILV3"/>
<dbReference type="Proteomes" id="UP000004047">
    <property type="component" value="Unassembled WGS sequence"/>
</dbReference>
<evidence type="ECO:0000313" key="1">
    <source>
        <dbReference type="EMBL" id="CCI35277.1"/>
    </source>
</evidence>
<gene>
    <name evidence="1" type="ORF">MICAK_1450011</name>
</gene>
<comment type="caution">
    <text evidence="1">The sequence shown here is derived from an EMBL/GenBank/DDBJ whole genome shotgun (WGS) entry which is preliminary data.</text>
</comment>
<dbReference type="HOGENOM" id="CLU_2735525_0_0_3"/>